<dbReference type="Proteomes" id="UP001152747">
    <property type="component" value="Unassembled WGS sequence"/>
</dbReference>
<feature type="coiled-coil region" evidence="2">
    <location>
        <begin position="277"/>
        <end position="336"/>
    </location>
</feature>
<dbReference type="CDD" id="cd00176">
    <property type="entry name" value="SPEC"/>
    <property type="match status" value="1"/>
</dbReference>
<sequence>MDADFIEQKMIEEITARRSHVLQKFADFENEALKKRELLVQSCRFQVFNRASKDLDLSIRELFELVDKTLIARNTESLKKVFKNIGKLKSEAMELEKSLCHLEGTASKFENENHFAKVNAKETARKLREDWEALMNLLNLKLIDVQRELDSSHFIQKCEVILDWIQSVKNNQWNPDNNRILFEEMRKYSVLWNEVKQIFHDFEMPKNEENEIFNKLELEWQGLENFVDSISKEMDEHERILQFVENVDDIEKWIDDKEKEMKEKYLEMDLEESMKYRKTIEIEIETTRRRVKDADKKRDELMMENDGNGKDLKEKVEKIENRFKKFEEYMEKWKIDVENKADLETFLHEADDILYWCSEKMEDLKNMKQKDSMDCDEIAVWVETNNFDFESWDHVVESFFKNGQTLLEKGIEVEKVEEQMRIVEAEYKIPKKESVEVNAFLEDKIKTIFLEKETFDLQQMNTGLQNRVNELLLELQRVKTTSTNNQVQQQQQQNRRTIKSSRPTAKSTTNQITVVKSNLPTSANPNRCDYNEDMLGDFLPFFVYVENELGADEKCYIYEQLKVLEVLRIGYMKQREEENFIKKIPSNAVPIFINIHMKTGSIKGCKKVLIDCIRVAFNCTLQTVYRAWPQKR</sequence>
<reference evidence="4" key="1">
    <citation type="submission" date="2022-11" db="EMBL/GenBank/DDBJ databases">
        <authorList>
            <person name="Kikuchi T."/>
        </authorList>
    </citation>
    <scope>NUCLEOTIDE SEQUENCE</scope>
    <source>
        <strain evidence="4">PS1010</strain>
    </source>
</reference>
<keyword evidence="5" id="KW-1185">Reference proteome</keyword>
<proteinExistence type="predicted"/>
<dbReference type="EMBL" id="CANHGI010000003">
    <property type="protein sequence ID" value="CAI5444714.1"/>
    <property type="molecule type" value="Genomic_DNA"/>
</dbReference>
<dbReference type="Gene3D" id="1.20.58.60">
    <property type="match status" value="2"/>
</dbReference>
<evidence type="ECO:0000313" key="5">
    <source>
        <dbReference type="Proteomes" id="UP001152747"/>
    </source>
</evidence>
<dbReference type="AlphaFoldDB" id="A0A9P1MY98"/>
<feature type="compositionally biased region" description="Polar residues" evidence="3">
    <location>
        <begin position="500"/>
        <end position="518"/>
    </location>
</feature>
<name>A0A9P1MY98_9PELO</name>
<dbReference type="InterPro" id="IPR002017">
    <property type="entry name" value="Spectrin_repeat"/>
</dbReference>
<keyword evidence="2" id="KW-0175">Coiled coil</keyword>
<dbReference type="SMART" id="SM00150">
    <property type="entry name" value="SPEC"/>
    <property type="match status" value="3"/>
</dbReference>
<organism evidence="4 5">
    <name type="scientific">Caenorhabditis angaria</name>
    <dbReference type="NCBI Taxonomy" id="860376"/>
    <lineage>
        <taxon>Eukaryota</taxon>
        <taxon>Metazoa</taxon>
        <taxon>Ecdysozoa</taxon>
        <taxon>Nematoda</taxon>
        <taxon>Chromadorea</taxon>
        <taxon>Rhabditida</taxon>
        <taxon>Rhabditina</taxon>
        <taxon>Rhabditomorpha</taxon>
        <taxon>Rhabditoidea</taxon>
        <taxon>Rhabditidae</taxon>
        <taxon>Peloderinae</taxon>
        <taxon>Caenorhabditis</taxon>
    </lineage>
</organism>
<keyword evidence="1" id="KW-0677">Repeat</keyword>
<dbReference type="SUPFAM" id="SSF46966">
    <property type="entry name" value="Spectrin repeat"/>
    <property type="match status" value="3"/>
</dbReference>
<evidence type="ECO:0000256" key="2">
    <source>
        <dbReference type="SAM" id="Coils"/>
    </source>
</evidence>
<feature type="compositionally biased region" description="Low complexity" evidence="3">
    <location>
        <begin position="484"/>
        <end position="494"/>
    </location>
</feature>
<dbReference type="InterPro" id="IPR018159">
    <property type="entry name" value="Spectrin/alpha-actinin"/>
</dbReference>
<protein>
    <submittedName>
        <fullName evidence="4">Uncharacterized protein</fullName>
    </submittedName>
</protein>
<dbReference type="PANTHER" id="PTHR11915">
    <property type="entry name" value="SPECTRIN/FILAMIN RELATED CYTOSKELETAL PROTEIN"/>
    <property type="match status" value="1"/>
</dbReference>
<evidence type="ECO:0000256" key="3">
    <source>
        <dbReference type="SAM" id="MobiDB-lite"/>
    </source>
</evidence>
<dbReference type="Pfam" id="PF00435">
    <property type="entry name" value="Spectrin"/>
    <property type="match status" value="1"/>
</dbReference>
<evidence type="ECO:0000313" key="4">
    <source>
        <dbReference type="EMBL" id="CAI5444714.1"/>
    </source>
</evidence>
<comment type="caution">
    <text evidence="4">The sequence shown here is derived from an EMBL/GenBank/DDBJ whole genome shotgun (WGS) entry which is preliminary data.</text>
</comment>
<gene>
    <name evidence="4" type="ORF">CAMP_LOCUS7351</name>
</gene>
<feature type="region of interest" description="Disordered" evidence="3">
    <location>
        <begin position="483"/>
        <end position="518"/>
    </location>
</feature>
<evidence type="ECO:0000256" key="1">
    <source>
        <dbReference type="ARBA" id="ARBA00022737"/>
    </source>
</evidence>
<accession>A0A9P1MY98</accession>